<dbReference type="EMBL" id="AFCW01001601">
    <property type="protein sequence ID" value="EHD00609.1"/>
    <property type="molecule type" value="Genomic_DNA"/>
</dbReference>
<comment type="caution">
    <text evidence="1">The sequence shown here is derived from an EMBL/GenBank/DDBJ whole genome shotgun (WGS) entry which is preliminary data.</text>
</comment>
<proteinExistence type="predicted"/>
<accession>G5RZD0</accession>
<organism evidence="1 2">
    <name type="scientific">Salmonella enterica subsp. enterica serovar Urbana str. R8-2977</name>
    <dbReference type="NCBI Taxonomy" id="913084"/>
    <lineage>
        <taxon>Bacteria</taxon>
        <taxon>Pseudomonadati</taxon>
        <taxon>Pseudomonadota</taxon>
        <taxon>Gammaproteobacteria</taxon>
        <taxon>Enterobacterales</taxon>
        <taxon>Enterobacteriaceae</taxon>
        <taxon>Salmonella</taxon>
    </lineage>
</organism>
<evidence type="ECO:0000313" key="1">
    <source>
        <dbReference type="EMBL" id="EHD00609.1"/>
    </source>
</evidence>
<name>G5RZD0_SALET</name>
<gene>
    <name evidence="1" type="ORF">LTSEURB_4161</name>
</gene>
<reference evidence="1 2" key="1">
    <citation type="journal article" date="2011" name="BMC Genomics">
        <title>Genome sequencing reveals diversification of virulence factor content and possible host adaptation in distinct subpopulations of Salmonella enterica.</title>
        <authorList>
            <person name="den Bakker H.C."/>
            <person name="Moreno Switt A.I."/>
            <person name="Govoni G."/>
            <person name="Cummings C.A."/>
            <person name="Ranieri M.L."/>
            <person name="Degoricija L."/>
            <person name="Hoelzer K."/>
            <person name="Rodriguez-Rivera L.D."/>
            <person name="Brown S."/>
            <person name="Bolchacova E."/>
            <person name="Furtado M.R."/>
            <person name="Wiedmann M."/>
        </authorList>
    </citation>
    <scope>NUCLEOTIDE SEQUENCE [LARGE SCALE GENOMIC DNA]</scope>
    <source>
        <strain evidence="1 2">R8-2977</strain>
    </source>
</reference>
<protein>
    <submittedName>
        <fullName evidence="1">Uncharacterized protein</fullName>
    </submittedName>
</protein>
<dbReference type="Proteomes" id="UP000004776">
    <property type="component" value="Unassembled WGS sequence"/>
</dbReference>
<evidence type="ECO:0000313" key="2">
    <source>
        <dbReference type="Proteomes" id="UP000004776"/>
    </source>
</evidence>
<sequence>MCKSCYRSADLFEICIATGWLNTEWLASEKRGIKPSLSLML</sequence>
<dbReference type="AlphaFoldDB" id="G5RZD0"/>